<gene>
    <name evidence="2" type="ORF">OH76DRAFT_461183</name>
</gene>
<sequence length="131" mass="14727">MTSVRTHTRRPRRRCSDLLLAYPTHSPVLLCHPSRSTYHCVLPAITHRVPTLPPSVSRVMAGHRPMSSSRASRTRPLSSCISSSTGRTIRASSPPRTPTPRCRSQDLVRIPFSCRISRLRIRPHAESRGEL</sequence>
<evidence type="ECO:0000313" key="2">
    <source>
        <dbReference type="EMBL" id="RDX40060.1"/>
    </source>
</evidence>
<protein>
    <submittedName>
        <fullName evidence="2">Uncharacterized protein</fullName>
    </submittedName>
</protein>
<reference evidence="2 3" key="1">
    <citation type="journal article" date="2018" name="Biotechnol. Biofuels">
        <title>Integrative visual omics of the white-rot fungus Polyporus brumalis exposes the biotechnological potential of its oxidative enzymes for delignifying raw plant biomass.</title>
        <authorList>
            <person name="Miyauchi S."/>
            <person name="Rancon A."/>
            <person name="Drula E."/>
            <person name="Hage H."/>
            <person name="Chaduli D."/>
            <person name="Favel A."/>
            <person name="Grisel S."/>
            <person name="Henrissat B."/>
            <person name="Herpoel-Gimbert I."/>
            <person name="Ruiz-Duenas F.J."/>
            <person name="Chevret D."/>
            <person name="Hainaut M."/>
            <person name="Lin J."/>
            <person name="Wang M."/>
            <person name="Pangilinan J."/>
            <person name="Lipzen A."/>
            <person name="Lesage-Meessen L."/>
            <person name="Navarro D."/>
            <person name="Riley R."/>
            <person name="Grigoriev I.V."/>
            <person name="Zhou S."/>
            <person name="Raouche S."/>
            <person name="Rosso M.N."/>
        </authorList>
    </citation>
    <scope>NUCLEOTIDE SEQUENCE [LARGE SCALE GENOMIC DNA]</scope>
    <source>
        <strain evidence="2 3">BRFM 1820</strain>
    </source>
</reference>
<evidence type="ECO:0000256" key="1">
    <source>
        <dbReference type="SAM" id="MobiDB-lite"/>
    </source>
</evidence>
<feature type="compositionally biased region" description="Polar residues" evidence="1">
    <location>
        <begin position="66"/>
        <end position="86"/>
    </location>
</feature>
<organism evidence="2 3">
    <name type="scientific">Lentinus brumalis</name>
    <dbReference type="NCBI Taxonomy" id="2498619"/>
    <lineage>
        <taxon>Eukaryota</taxon>
        <taxon>Fungi</taxon>
        <taxon>Dikarya</taxon>
        <taxon>Basidiomycota</taxon>
        <taxon>Agaricomycotina</taxon>
        <taxon>Agaricomycetes</taxon>
        <taxon>Polyporales</taxon>
        <taxon>Polyporaceae</taxon>
        <taxon>Lentinus</taxon>
    </lineage>
</organism>
<keyword evidence="3" id="KW-1185">Reference proteome</keyword>
<feature type="compositionally biased region" description="Low complexity" evidence="1">
    <location>
        <begin position="87"/>
        <end position="102"/>
    </location>
</feature>
<accession>A0A371CIH3</accession>
<dbReference type="AlphaFoldDB" id="A0A371CIH3"/>
<dbReference type="EMBL" id="KZ857593">
    <property type="protein sequence ID" value="RDX40060.1"/>
    <property type="molecule type" value="Genomic_DNA"/>
</dbReference>
<feature type="region of interest" description="Disordered" evidence="1">
    <location>
        <begin position="56"/>
        <end position="103"/>
    </location>
</feature>
<evidence type="ECO:0000313" key="3">
    <source>
        <dbReference type="Proteomes" id="UP000256964"/>
    </source>
</evidence>
<proteinExistence type="predicted"/>
<name>A0A371CIH3_9APHY</name>
<dbReference type="Proteomes" id="UP000256964">
    <property type="component" value="Unassembled WGS sequence"/>
</dbReference>